<comment type="caution">
    <text evidence="8">The sequence shown here is derived from an EMBL/GenBank/DDBJ whole genome shotgun (WGS) entry which is preliminary data.</text>
</comment>
<reference evidence="8" key="1">
    <citation type="submission" date="2021-03" db="EMBL/GenBank/DDBJ databases">
        <authorList>
            <person name="Tagirdzhanova G."/>
        </authorList>
    </citation>
    <scope>NUCLEOTIDE SEQUENCE</scope>
</reference>
<feature type="transmembrane region" description="Helical" evidence="6">
    <location>
        <begin position="166"/>
        <end position="186"/>
    </location>
</feature>
<dbReference type="OrthoDB" id="10266980at2759"/>
<gene>
    <name evidence="8" type="ORF">ALECFALPRED_002617</name>
</gene>
<dbReference type="SMART" id="SM00724">
    <property type="entry name" value="TLC"/>
    <property type="match status" value="1"/>
</dbReference>
<feature type="transmembrane region" description="Helical" evidence="6">
    <location>
        <begin position="108"/>
        <end position="128"/>
    </location>
</feature>
<proteinExistence type="predicted"/>
<evidence type="ECO:0000313" key="8">
    <source>
        <dbReference type="EMBL" id="CAF9906726.1"/>
    </source>
</evidence>
<dbReference type="PANTHER" id="PTHR13439">
    <property type="entry name" value="CT120 PROTEIN"/>
    <property type="match status" value="1"/>
</dbReference>
<keyword evidence="4 5" id="KW-0472">Membrane</keyword>
<dbReference type="Pfam" id="PF03798">
    <property type="entry name" value="TRAM_LAG1_CLN8"/>
    <property type="match status" value="1"/>
</dbReference>
<dbReference type="InterPro" id="IPR050846">
    <property type="entry name" value="TLCD"/>
</dbReference>
<dbReference type="PROSITE" id="PS50922">
    <property type="entry name" value="TLC"/>
    <property type="match status" value="1"/>
</dbReference>
<dbReference type="Proteomes" id="UP000664203">
    <property type="component" value="Unassembled WGS sequence"/>
</dbReference>
<dbReference type="AlphaFoldDB" id="A0A8H3EPR0"/>
<dbReference type="GO" id="GO:0005783">
    <property type="term" value="C:endoplasmic reticulum"/>
    <property type="evidence" value="ECO:0007669"/>
    <property type="project" value="TreeGrafter"/>
</dbReference>
<dbReference type="EMBL" id="CAJPDR010000018">
    <property type="protein sequence ID" value="CAF9906726.1"/>
    <property type="molecule type" value="Genomic_DNA"/>
</dbReference>
<protein>
    <recommendedName>
        <fullName evidence="7">TLC domain-containing protein</fullName>
    </recommendedName>
</protein>
<evidence type="ECO:0000256" key="4">
    <source>
        <dbReference type="ARBA" id="ARBA00023136"/>
    </source>
</evidence>
<dbReference type="InterPro" id="IPR006634">
    <property type="entry name" value="TLC-dom"/>
</dbReference>
<evidence type="ECO:0000256" key="2">
    <source>
        <dbReference type="ARBA" id="ARBA00022692"/>
    </source>
</evidence>
<feature type="transmembrane region" description="Helical" evidence="6">
    <location>
        <begin position="140"/>
        <end position="159"/>
    </location>
</feature>
<dbReference type="GO" id="GO:0016020">
    <property type="term" value="C:membrane"/>
    <property type="evidence" value="ECO:0007669"/>
    <property type="project" value="UniProtKB-SubCell"/>
</dbReference>
<dbReference type="PANTHER" id="PTHR13439:SF0">
    <property type="entry name" value="TOPOISOMERASE I DAMAGE AFFECTED PROTEIN 4"/>
    <property type="match status" value="1"/>
</dbReference>
<accession>A0A8H3EPR0</accession>
<sequence length="287" mass="32010">MRDPIIAPSSLVHFTNPLARTLSLRTLPLHAHEILPSFTLYTYLNSSIAPLASHHLFPKTYPNLDARTKVNWNARAVSLLQSCCINTAALAVIYLDKERWTMGPRERVWGYTGASGMVQGFAAGYFLWDLMISAAHLDVHGPGVLMHAVSALAVSLLGFRPFCNYYGLNFVLYELSTPLLNIHWFMDKLGMTGSTAQLVNGIALVTTFGASRLVWGTYQSVRMYQDIWAAFEAPAGLPVPPWLAVAYVVSNTTLSVLNFYWFGKMITTLRKRFEKPGKEDDGMNSKK</sequence>
<comment type="subcellular location">
    <subcellularLocation>
        <location evidence="1">Membrane</location>
        <topology evidence="1">Multi-pass membrane protein</topology>
    </subcellularLocation>
</comment>
<evidence type="ECO:0000256" key="1">
    <source>
        <dbReference type="ARBA" id="ARBA00004141"/>
    </source>
</evidence>
<evidence type="ECO:0000256" key="5">
    <source>
        <dbReference type="PROSITE-ProRule" id="PRU00205"/>
    </source>
</evidence>
<feature type="transmembrane region" description="Helical" evidence="6">
    <location>
        <begin position="242"/>
        <end position="262"/>
    </location>
</feature>
<evidence type="ECO:0000256" key="3">
    <source>
        <dbReference type="ARBA" id="ARBA00022989"/>
    </source>
</evidence>
<keyword evidence="3 6" id="KW-1133">Transmembrane helix</keyword>
<dbReference type="GO" id="GO:0055088">
    <property type="term" value="P:lipid homeostasis"/>
    <property type="evidence" value="ECO:0007669"/>
    <property type="project" value="TreeGrafter"/>
</dbReference>
<feature type="domain" description="TLC" evidence="7">
    <location>
        <begin position="67"/>
        <end position="274"/>
    </location>
</feature>
<evidence type="ECO:0000256" key="6">
    <source>
        <dbReference type="SAM" id="Phobius"/>
    </source>
</evidence>
<name>A0A8H3EPR0_9LECA</name>
<keyword evidence="9" id="KW-1185">Reference proteome</keyword>
<evidence type="ECO:0000313" key="9">
    <source>
        <dbReference type="Proteomes" id="UP000664203"/>
    </source>
</evidence>
<organism evidence="8 9">
    <name type="scientific">Alectoria fallacina</name>
    <dbReference type="NCBI Taxonomy" id="1903189"/>
    <lineage>
        <taxon>Eukaryota</taxon>
        <taxon>Fungi</taxon>
        <taxon>Dikarya</taxon>
        <taxon>Ascomycota</taxon>
        <taxon>Pezizomycotina</taxon>
        <taxon>Lecanoromycetes</taxon>
        <taxon>OSLEUM clade</taxon>
        <taxon>Lecanoromycetidae</taxon>
        <taxon>Lecanorales</taxon>
        <taxon>Lecanorineae</taxon>
        <taxon>Parmeliaceae</taxon>
        <taxon>Alectoria</taxon>
    </lineage>
</organism>
<keyword evidence="2 5" id="KW-0812">Transmembrane</keyword>
<evidence type="ECO:0000259" key="7">
    <source>
        <dbReference type="PROSITE" id="PS50922"/>
    </source>
</evidence>